<protein>
    <submittedName>
        <fullName evidence="2">Uncharacterized protein</fullName>
    </submittedName>
</protein>
<feature type="compositionally biased region" description="Low complexity" evidence="1">
    <location>
        <begin position="249"/>
        <end position="259"/>
    </location>
</feature>
<feature type="region of interest" description="Disordered" evidence="1">
    <location>
        <begin position="229"/>
        <end position="321"/>
    </location>
</feature>
<feature type="region of interest" description="Disordered" evidence="1">
    <location>
        <begin position="60"/>
        <end position="198"/>
    </location>
</feature>
<reference evidence="2" key="1">
    <citation type="submission" date="2021-01" db="EMBL/GenBank/DDBJ databases">
        <authorList>
            <person name="Corre E."/>
            <person name="Pelletier E."/>
            <person name="Niang G."/>
            <person name="Scheremetjew M."/>
            <person name="Finn R."/>
            <person name="Kale V."/>
            <person name="Holt S."/>
            <person name="Cochrane G."/>
            <person name="Meng A."/>
            <person name="Brown T."/>
            <person name="Cohen L."/>
        </authorList>
    </citation>
    <scope>NUCLEOTIDE SEQUENCE</scope>
    <source>
        <strain evidence="2">RCC1130</strain>
    </source>
</reference>
<feature type="compositionally biased region" description="Basic residues" evidence="1">
    <location>
        <begin position="71"/>
        <end position="81"/>
    </location>
</feature>
<gene>
    <name evidence="2" type="ORF">CLEP1334_LOCUS6737</name>
</gene>
<feature type="compositionally biased region" description="Basic and acidic residues" evidence="1">
    <location>
        <begin position="60"/>
        <end position="69"/>
    </location>
</feature>
<organism evidence="2">
    <name type="scientific">Calcidiscus leptoporus</name>
    <dbReference type="NCBI Taxonomy" id="127549"/>
    <lineage>
        <taxon>Eukaryota</taxon>
        <taxon>Haptista</taxon>
        <taxon>Haptophyta</taxon>
        <taxon>Prymnesiophyceae</taxon>
        <taxon>Coccolithales</taxon>
        <taxon>Calcidiscaceae</taxon>
        <taxon>Calcidiscus</taxon>
    </lineage>
</organism>
<evidence type="ECO:0000313" key="2">
    <source>
        <dbReference type="EMBL" id="CAD8531485.1"/>
    </source>
</evidence>
<proteinExistence type="predicted"/>
<name>A0A7S0ITR4_9EUKA</name>
<dbReference type="AlphaFoldDB" id="A0A7S0ITR4"/>
<dbReference type="EMBL" id="HBER01013534">
    <property type="protein sequence ID" value="CAD8531485.1"/>
    <property type="molecule type" value="Transcribed_RNA"/>
</dbReference>
<evidence type="ECO:0000256" key="1">
    <source>
        <dbReference type="SAM" id="MobiDB-lite"/>
    </source>
</evidence>
<sequence length="321" mass="34802">MVSMLTAEERVVLQTEAALDALSMLLQQQSLGVSSDRIASLRDSCEAMAAKLGALDFDQAKHEDLDPPRSARSRGRTNRRRGSGDKPLGIERVPSAASQRGRCAVAQHVQPSSSDAASMADERGAASPPTEDEDDQAPPSFGQSKMAQRFREEHEEIKNNRLNRRRAASCGSIRYGQRRGGTSFSFAGEQPKSQHVPHHERDALAGVATSTLERMQEAQRTLLTHRANQAIAEQASTTEDDAAQPPAPTVRAPAAAPSGAGRGRMREKHQAARANRLSQRRPSFFGAQQIRNVAEHQDQEEAPSTVQATQPPSDFADAEGE</sequence>
<accession>A0A7S0ITR4</accession>
<feature type="compositionally biased region" description="Polar residues" evidence="1">
    <location>
        <begin position="302"/>
        <end position="312"/>
    </location>
</feature>
<feature type="compositionally biased region" description="Basic and acidic residues" evidence="1">
    <location>
        <begin position="149"/>
        <end position="159"/>
    </location>
</feature>